<dbReference type="CDD" id="cd03216">
    <property type="entry name" value="ABC_Carb_Monos_I"/>
    <property type="match status" value="1"/>
</dbReference>
<dbReference type="GO" id="GO:0005886">
    <property type="term" value="C:plasma membrane"/>
    <property type="evidence" value="ECO:0007669"/>
    <property type="project" value="UniProtKB-SubCell"/>
</dbReference>
<name>A0A839V8A7_9GAMM</name>
<comment type="caution">
    <text evidence="12">The sequence shown here is derived from an EMBL/GenBank/DDBJ whole genome shotgun (WGS) entry which is preliminary data.</text>
</comment>
<comment type="similarity">
    <text evidence="10">Belongs to the ABC transporter superfamily.</text>
</comment>
<comment type="subcellular location">
    <subcellularLocation>
        <location evidence="10">Cell inner membrane</location>
        <topology evidence="10">Peripheral membrane protein</topology>
    </subcellularLocation>
    <subcellularLocation>
        <location evidence="1">Cell membrane</location>
        <topology evidence="1">Peripheral membrane protein</topology>
    </subcellularLocation>
</comment>
<evidence type="ECO:0000313" key="13">
    <source>
        <dbReference type="Proteomes" id="UP000547614"/>
    </source>
</evidence>
<dbReference type="EC" id="7.5.2.11" evidence="10"/>
<keyword evidence="7 10" id="KW-0067">ATP-binding</keyword>
<dbReference type="PROSITE" id="PS00211">
    <property type="entry name" value="ABC_TRANSPORTER_1"/>
    <property type="match status" value="1"/>
</dbReference>
<dbReference type="CDD" id="cd03215">
    <property type="entry name" value="ABC_Carb_Monos_II"/>
    <property type="match status" value="1"/>
</dbReference>
<dbReference type="PANTHER" id="PTHR43790:SF7">
    <property type="entry name" value="GALACTOSE_METHYL GALACTOSIDE IMPORT ATP-BINDING PROTEIN MGLA"/>
    <property type="match status" value="1"/>
</dbReference>
<dbReference type="Pfam" id="PF00005">
    <property type="entry name" value="ABC_tran"/>
    <property type="match status" value="2"/>
</dbReference>
<keyword evidence="3" id="KW-1003">Cell membrane</keyword>
<keyword evidence="9 10" id="KW-0472">Membrane</keyword>
<dbReference type="RefSeq" id="WP_183325022.1">
    <property type="nucleotide sequence ID" value="NZ_JACHXP010000006.1"/>
</dbReference>
<keyword evidence="13" id="KW-1185">Reference proteome</keyword>
<dbReference type="InterPro" id="IPR027417">
    <property type="entry name" value="P-loop_NTPase"/>
</dbReference>
<keyword evidence="8 10" id="KW-1278">Translocase</keyword>
<keyword evidence="4 10" id="KW-0762">Sugar transport</keyword>
<dbReference type="InterPro" id="IPR003593">
    <property type="entry name" value="AAA+_ATPase"/>
</dbReference>
<evidence type="ECO:0000256" key="3">
    <source>
        <dbReference type="ARBA" id="ARBA00022475"/>
    </source>
</evidence>
<evidence type="ECO:0000256" key="4">
    <source>
        <dbReference type="ARBA" id="ARBA00022597"/>
    </source>
</evidence>
<protein>
    <recommendedName>
        <fullName evidence="10">Ribose/galactose/methyl galactoside import ATP-binding protein</fullName>
        <ecNumber evidence="10">7.5.2.11</ecNumber>
    </recommendedName>
</protein>
<keyword evidence="2 10" id="KW-0813">Transport</keyword>
<dbReference type="AlphaFoldDB" id="A0A839V8A7"/>
<evidence type="ECO:0000313" key="12">
    <source>
        <dbReference type="EMBL" id="MBB3190278.1"/>
    </source>
</evidence>
<gene>
    <name evidence="12" type="ORF">FHR94_001511</name>
</gene>
<dbReference type="Proteomes" id="UP000547614">
    <property type="component" value="Unassembled WGS sequence"/>
</dbReference>
<feature type="domain" description="ABC transporter" evidence="11">
    <location>
        <begin position="19"/>
        <end position="255"/>
    </location>
</feature>
<evidence type="ECO:0000256" key="6">
    <source>
        <dbReference type="ARBA" id="ARBA00022741"/>
    </source>
</evidence>
<organism evidence="12 13">
    <name type="scientific">Halomonas cerina</name>
    <dbReference type="NCBI Taxonomy" id="447424"/>
    <lineage>
        <taxon>Bacteria</taxon>
        <taxon>Pseudomonadati</taxon>
        <taxon>Pseudomonadota</taxon>
        <taxon>Gammaproteobacteria</taxon>
        <taxon>Oceanospirillales</taxon>
        <taxon>Halomonadaceae</taxon>
        <taxon>Halomonas</taxon>
    </lineage>
</organism>
<comment type="function">
    <text evidence="10">Part of an ABC transporter complex involved in carbohydrate import. Could be involved in ribose, galactose and/or methyl galactoside import. Responsible for energy coupling to the transport system.</text>
</comment>
<reference evidence="12 13" key="1">
    <citation type="submission" date="2020-08" db="EMBL/GenBank/DDBJ databases">
        <title>Genomic Encyclopedia of Type Strains, Phase III (KMG-III): the genomes of soil and plant-associated and newly described type strains.</title>
        <authorList>
            <person name="Whitman W."/>
        </authorList>
    </citation>
    <scope>NUCLEOTIDE SEQUENCE [LARGE SCALE GENOMIC DNA]</scope>
    <source>
        <strain evidence="12 13">CECT 7282</strain>
    </source>
</reference>
<sequence>MATMTAEKPATEAATQYLLEVVDARKTFPGVVALDNVQLKIRPGTVHALMGENGAGKSTLMKIIAGIYIPDQGEVRLNGKPLQLHGPLDALEAGIAMIHQELNLMPYMSIAENIWIRREPLNAFGMVNHDKMNQMTEALFERLGIDMDPEMEVRHLTVAGRQMIEIAKAVSYESDVLIMDEPTSSLADREVEHLFRIINDLRTQGKGIIYITHKMDEVFEIADDISVFRDGQFIHSTAASNMTSDEIIKLMVGREVTQMFPKEEVPIGEVVLSVDNLCLESVFEDISFEVRAGEILGLAGLVGSGRTNVAETLFGVTPPTSGRIVIDGKEEIISSPHQAMLRGLALLTEDRKETGLFLGLSVVENMEMAVLRDGYTRATFVEQDRLDQECDSMKERLRVKTPSMEERIGNLSGGNQQKVLIGRWLMTKPRILILDEPTRGIDVGAKAEIHKLITELVKQGVAVIMISSELPEVLGMSDRIMVMHEGRVTGFLDRSEANQVNIMQLASSPVEPPVVEG</sequence>
<accession>A0A839V8A7</accession>
<evidence type="ECO:0000256" key="5">
    <source>
        <dbReference type="ARBA" id="ARBA00022737"/>
    </source>
</evidence>
<dbReference type="PANTHER" id="PTHR43790">
    <property type="entry name" value="CARBOHYDRATE TRANSPORT ATP-BINDING PROTEIN MG119-RELATED"/>
    <property type="match status" value="1"/>
</dbReference>
<dbReference type="GO" id="GO:0005524">
    <property type="term" value="F:ATP binding"/>
    <property type="evidence" value="ECO:0007669"/>
    <property type="project" value="UniProtKB-UniRule"/>
</dbReference>
<keyword evidence="6 10" id="KW-0547">Nucleotide-binding</keyword>
<dbReference type="PROSITE" id="PS50893">
    <property type="entry name" value="ABC_TRANSPORTER_2"/>
    <property type="match status" value="2"/>
</dbReference>
<dbReference type="SMART" id="SM00382">
    <property type="entry name" value="AAA"/>
    <property type="match status" value="2"/>
</dbReference>
<dbReference type="GO" id="GO:0043211">
    <property type="term" value="F:ABC-type carbohydrate transporter activity"/>
    <property type="evidence" value="ECO:0007669"/>
    <property type="project" value="UniProtKB-UniRule"/>
</dbReference>
<evidence type="ECO:0000256" key="9">
    <source>
        <dbReference type="ARBA" id="ARBA00023136"/>
    </source>
</evidence>
<evidence type="ECO:0000256" key="7">
    <source>
        <dbReference type="ARBA" id="ARBA00022840"/>
    </source>
</evidence>
<keyword evidence="10" id="KW-0997">Cell inner membrane</keyword>
<dbReference type="GO" id="GO:0015749">
    <property type="term" value="P:monosaccharide transmembrane transport"/>
    <property type="evidence" value="ECO:0007669"/>
    <property type="project" value="UniProtKB-ARBA"/>
</dbReference>
<keyword evidence="5" id="KW-0677">Repeat</keyword>
<evidence type="ECO:0000256" key="1">
    <source>
        <dbReference type="ARBA" id="ARBA00004202"/>
    </source>
</evidence>
<dbReference type="FunFam" id="3.40.50.300:FF:000126">
    <property type="entry name" value="Galactose/methyl galactoside import ATP-binding protein MglA"/>
    <property type="match status" value="1"/>
</dbReference>
<dbReference type="InterPro" id="IPR017871">
    <property type="entry name" value="ABC_transporter-like_CS"/>
</dbReference>
<evidence type="ECO:0000256" key="2">
    <source>
        <dbReference type="ARBA" id="ARBA00022448"/>
    </source>
</evidence>
<dbReference type="InterPro" id="IPR003439">
    <property type="entry name" value="ABC_transporter-like_ATP-bd"/>
</dbReference>
<evidence type="ECO:0000256" key="10">
    <source>
        <dbReference type="RuleBase" id="RU367029"/>
    </source>
</evidence>
<dbReference type="SUPFAM" id="SSF52540">
    <property type="entry name" value="P-loop containing nucleoside triphosphate hydrolases"/>
    <property type="match status" value="2"/>
</dbReference>
<dbReference type="InterPro" id="IPR050107">
    <property type="entry name" value="ABC_carbohydrate_import_ATPase"/>
</dbReference>
<evidence type="ECO:0000259" key="11">
    <source>
        <dbReference type="PROSITE" id="PS50893"/>
    </source>
</evidence>
<proteinExistence type="inferred from homology"/>
<evidence type="ECO:0000256" key="8">
    <source>
        <dbReference type="ARBA" id="ARBA00022967"/>
    </source>
</evidence>
<feature type="domain" description="ABC transporter" evidence="11">
    <location>
        <begin position="265"/>
        <end position="510"/>
    </location>
</feature>
<dbReference type="FunFam" id="3.40.50.300:FF:000127">
    <property type="entry name" value="Ribose import ATP-binding protein RbsA"/>
    <property type="match status" value="1"/>
</dbReference>
<comment type="catalytic activity">
    <reaction evidence="10">
        <text>D-galactose(out) + ATP + H2O = D-galactose(in) + ADP + phosphate + H(+)</text>
        <dbReference type="Rhea" id="RHEA:60156"/>
        <dbReference type="ChEBI" id="CHEBI:4139"/>
        <dbReference type="ChEBI" id="CHEBI:15377"/>
        <dbReference type="ChEBI" id="CHEBI:15378"/>
        <dbReference type="ChEBI" id="CHEBI:30616"/>
        <dbReference type="ChEBI" id="CHEBI:43474"/>
        <dbReference type="ChEBI" id="CHEBI:456216"/>
        <dbReference type="EC" id="7.5.2.11"/>
    </reaction>
</comment>
<dbReference type="EMBL" id="JACHXP010000006">
    <property type="protein sequence ID" value="MBB3190278.1"/>
    <property type="molecule type" value="Genomic_DNA"/>
</dbReference>
<dbReference type="Gene3D" id="3.40.50.300">
    <property type="entry name" value="P-loop containing nucleotide triphosphate hydrolases"/>
    <property type="match status" value="2"/>
</dbReference>
<dbReference type="GO" id="GO:0016887">
    <property type="term" value="F:ATP hydrolysis activity"/>
    <property type="evidence" value="ECO:0007669"/>
    <property type="project" value="InterPro"/>
</dbReference>